<keyword evidence="5" id="KW-0482">Metalloprotease</keyword>
<feature type="chain" id="PRO_5045544417" evidence="3">
    <location>
        <begin position="25"/>
        <end position="2198"/>
    </location>
</feature>
<evidence type="ECO:0000259" key="4">
    <source>
        <dbReference type="PROSITE" id="PS50825"/>
    </source>
</evidence>
<feature type="signal peptide" evidence="3">
    <location>
        <begin position="1"/>
        <end position="24"/>
    </location>
</feature>
<dbReference type="Gene3D" id="2.60.40.10">
    <property type="entry name" value="Immunoglobulins"/>
    <property type="match status" value="4"/>
</dbReference>
<sequence length="2198" mass="225555">MKKITQFAMVIAVICCTWQGSAQGAENSAYYPASSNLQRALPTNPTAGPMGIIPISPTEGNEFCAVTHFPYITEIEQPNGQIFRGRILTDDKITYLETIDGYTVMQDPADKYFKYAAQGVDGELYLSNVIVSATNRRTAQEIRTLNSLNTHARYAGEPLRERIISASESRIPSGVSVQSVFPSSGIRKSLLLLIDYPDQLATYTNAEFNNLSNQVGYSVNGQTGSFRDFYLAASYGNLTINTDVSGWYTAANNRATYGVGSLVARNFLNAVPLIREAVDAAEAAGVNFADYDGDNDNNVDVVMVIHSGRGAEESANADDIWSHRWVLAAAGLQVTYDGKQINDYIIQAEKYGPASITNIGVMCHEFGHALGLPDLYDADGGSEGLGNWCLMAGGTWNNNGRTPAHPSVYCKDEMGWMTPTLLTGSGTINNMDYSQSSAEAYRLNTAVGTEYFLIENRQKFIWDAFLPGSGICIYHIDRATGDNTNPARYRVNLEQADGLNNLNNNVNRGDTGDPYPGSSNNTIFNCVSNPNSKTYNGNESSANVYGIVAQAANKMGFNYFTAADFTALPDISVNAGVQTGLGGGTPVGGAYSGPGVTDDGNGSTYSFDPAAAGVGVHTLTYTFSFAGSCADSASDTVEVLPAGVTFTALADLCINAGVQTGLGGGAPAGGTYSGPGVSDDGNGSTYSFNPTTAGVGTHTLTYTQGASSATDNVEVFALDDASFNYGAGSYCVNAADPTPTITGLAGGTFTSTAGLSINAATGTIDVSTSTPGAYNVTYTTAGTCPNSSSVGVTINALDDASFNYSAGSYCISEPDPTPTITGLGGGTFSAGAGLSLNAATGTIDVSTSTPGAYTVTYTTVGPCPNSSNVGVTINTLDDASFNYSAGSYCINGADPTPTITGVAGGAFSSTAGLSINAATGTIDVSASTPGTYTVTYTTTGACANSSTQNVTINTLDDASFNYSAGSYCVSGADPTPTITGVAGGTFTSTAGLSINAATGTIDVSASTLGTYTVTYTTTGACANSSTQNVTIYASPIVTFTAPSSPVCPNAILTGQGGGTPVGGVYSGPGVTDDGNGTTYTFDAAAAGNGIHTLTYNYTDAGGCSGSATDTVTVDDTTPPTITCPGNISVNNDPGVCGASVTWIAPVGVDNCSGSITTSSHNPGDFFPTGTTTVTYMVTDTNGNTANCSFTVSVIDTEGPVLTCPINFTVSNDPGLCSSVVTYVMPTATDNCALNDILVNGSFETGNFTGWNVIDFTNPFIPYFVGASNNGGGFFPPASPTDGGLLAGNGFDSAGPDTSLLYQEISIPAGATTADLRWDENIDYDLLNFCGGCSDRTYQVQILDATNTVLQVLKTRVLPAGTIDSDNIWVSEFADLSAYAGQTIRIGFWQNTPDTFTGPAKFALDNVTLYTNSSIAVTQTAGLPSGSTFPVGTTTNTFEATDAAGNTSSCSFTITVEDNELPVANCAAPFTIQLDAAGNATIVVGDIENGSTDNCGIATTTIDKSNFSCADVGVNTVTLTVTDTSGNISTCTTVVTVEDNVAPTAVCQPFTAQLDATGNVTITGADVDGGSADACGIASLSVSPNAFTCADVGPNTVTLTVTDVNGNVSTCTTTVTVEDNVAPVANCAAPFTLQLDASGNASITVGDIDAGSTDACGIASTTIDKSTFTCTDVGPNTVTLTVTDVNGNISTCTTTVTVEDSIAPTIICPADITANTDAGDCAATVTFVTPVAFDNCGIASVVQTMGDPSGSSFPVGVNTIEFTATDVNGNTSTCSFTITVTDNEAPVAVCQNITIQLDAAGNATITAADVDGGSTDQCGIGSLSIDVDTFDCSDVGDNNVILTVTDVNGNTSTCTAIVTVEDVTAPMVVCQDITVVLDATGTVTIAGIDVDGGSTDACGIASYDLDIDTFDCSNVGDNIVTLTVTDVNGNTSTCTATVTVEDNTSPVLVCQDFTLELGADGTAVLDPSDVIASNDDACGIFTSAVDITDFDCSDIGAPVTVQVFTIDVNGNLASCTAEVTVVDNLAPVITCPADQTVDPGPGNIFYILPDYFATGEATAIDNCTDPVTITTQSPAAGTPLSDGTYTITFTAEDAYGNVSTCDFELIVESVLGVGDNSYDLGSITMYPVPAKNILNIGNPKLLELEKLEIYDLRGRLVQSADLRAMGNVKTINVDQLAAASYYVKIRGTEGEITKRLLKE</sequence>
<accession>A0ABY8KTU4</accession>
<keyword evidence="6" id="KW-1185">Reference proteome</keyword>
<dbReference type="Pfam" id="PF18962">
    <property type="entry name" value="Por_Secre_tail"/>
    <property type="match status" value="1"/>
</dbReference>
<evidence type="ECO:0000313" key="5">
    <source>
        <dbReference type="EMBL" id="WGF91267.1"/>
    </source>
</evidence>
<dbReference type="NCBIfam" id="TIGR03296">
    <property type="entry name" value="M6dom_TIGR03296"/>
    <property type="match status" value="1"/>
</dbReference>
<proteinExistence type="predicted"/>
<gene>
    <name evidence="5" type="ORF">QCQ61_08540</name>
</gene>
<dbReference type="RefSeq" id="WP_279447217.1">
    <property type="nucleotide sequence ID" value="NZ_CP122379.1"/>
</dbReference>
<dbReference type="PROSITE" id="PS50825">
    <property type="entry name" value="HYR"/>
    <property type="match status" value="4"/>
</dbReference>
<evidence type="ECO:0000256" key="3">
    <source>
        <dbReference type="SAM" id="SignalP"/>
    </source>
</evidence>
<dbReference type="InterPro" id="IPR008757">
    <property type="entry name" value="Peptidase_M6-like_domain"/>
</dbReference>
<dbReference type="InterPro" id="IPR026444">
    <property type="entry name" value="Secre_tail"/>
</dbReference>
<keyword evidence="1 3" id="KW-0732">Signal</keyword>
<dbReference type="Pfam" id="PF02494">
    <property type="entry name" value="HYR"/>
    <property type="match status" value="3"/>
</dbReference>
<feature type="domain" description="HYR" evidence="4">
    <location>
        <begin position="1113"/>
        <end position="1195"/>
    </location>
</feature>
<reference evidence="5 6" key="1">
    <citation type="submission" date="2023-04" db="EMBL/GenBank/DDBJ databases">
        <title>Taxonomic identification of the Arctic strain Aequorivita sp. nov. and transcriptomic analysis in response to temperature stress.</title>
        <authorList>
            <person name="Liu W."/>
            <person name="Cong B."/>
            <person name="Lin J."/>
        </authorList>
    </citation>
    <scope>NUCLEOTIDE SEQUENCE [LARGE SCALE GENOMIC DNA]</scope>
    <source>
        <strain evidence="5 6">Ant34-E75</strain>
    </source>
</reference>
<name>A0ABY8KTU4_9FLAO</name>
<dbReference type="Pfam" id="PF05547">
    <property type="entry name" value="Peptidase_M6"/>
    <property type="match status" value="1"/>
</dbReference>
<dbReference type="SUPFAM" id="SSF55486">
    <property type="entry name" value="Metalloproteases ('zincins'), catalytic domain"/>
    <property type="match status" value="1"/>
</dbReference>
<feature type="domain" description="HYR" evidence="4">
    <location>
        <begin position="1369"/>
        <end position="1457"/>
    </location>
</feature>
<feature type="domain" description="HYR" evidence="4">
    <location>
        <begin position="1698"/>
        <end position="1781"/>
    </location>
</feature>
<dbReference type="PANTHER" id="PTHR24273">
    <property type="entry name" value="FI04643P-RELATED"/>
    <property type="match status" value="1"/>
</dbReference>
<dbReference type="InterPro" id="IPR003410">
    <property type="entry name" value="HYR_dom"/>
</dbReference>
<evidence type="ECO:0000313" key="6">
    <source>
        <dbReference type="Proteomes" id="UP001238523"/>
    </source>
</evidence>
<feature type="domain" description="HYR" evidence="4">
    <location>
        <begin position="2021"/>
        <end position="2108"/>
    </location>
</feature>
<dbReference type="InterPro" id="IPR013783">
    <property type="entry name" value="Ig-like_fold"/>
</dbReference>
<organism evidence="5 6">
    <name type="scientific">Aequorivita marisscotiae</name>
    <dbReference type="NCBI Taxonomy" id="3040348"/>
    <lineage>
        <taxon>Bacteria</taxon>
        <taxon>Pseudomonadati</taxon>
        <taxon>Bacteroidota</taxon>
        <taxon>Flavobacteriia</taxon>
        <taxon>Flavobacteriales</taxon>
        <taxon>Flavobacteriaceae</taxon>
        <taxon>Aequorivita</taxon>
    </lineage>
</organism>
<dbReference type="PANTHER" id="PTHR24273:SF32">
    <property type="entry name" value="HYALIN"/>
    <property type="match status" value="1"/>
</dbReference>
<evidence type="ECO:0000256" key="2">
    <source>
        <dbReference type="ARBA" id="ARBA00022737"/>
    </source>
</evidence>
<keyword evidence="5" id="KW-0645">Protease</keyword>
<dbReference type="Proteomes" id="UP001238523">
    <property type="component" value="Chromosome"/>
</dbReference>
<protein>
    <submittedName>
        <fullName evidence="5">M6 family metalloprotease domain-containing protein</fullName>
    </submittedName>
</protein>
<keyword evidence="2" id="KW-0677">Repeat</keyword>
<keyword evidence="5" id="KW-0378">Hydrolase</keyword>
<dbReference type="NCBIfam" id="TIGR04183">
    <property type="entry name" value="Por_Secre_tail"/>
    <property type="match status" value="1"/>
</dbReference>
<evidence type="ECO:0000256" key="1">
    <source>
        <dbReference type="ARBA" id="ARBA00022729"/>
    </source>
</evidence>
<dbReference type="GO" id="GO:0008237">
    <property type="term" value="F:metallopeptidase activity"/>
    <property type="evidence" value="ECO:0007669"/>
    <property type="project" value="UniProtKB-KW"/>
</dbReference>
<dbReference type="EMBL" id="CP122379">
    <property type="protein sequence ID" value="WGF91267.1"/>
    <property type="molecule type" value="Genomic_DNA"/>
</dbReference>